<evidence type="ECO:0000313" key="1">
    <source>
        <dbReference type="EMBL" id="UTT52035.1"/>
    </source>
</evidence>
<protein>
    <submittedName>
        <fullName evidence="1">DNA-protecting protein DprA</fullName>
    </submittedName>
</protein>
<sequence>MPTLSNLATDERTARQVLSLIGTPNDAATGALLERVGGVELIALIERDTAIPGMDRVEAAVWRDRLQSRANPDQVASRLLAENDYRVLVPEDSEWPAALNDLRERAPYALWAAGHAELLIAQPSHLITITGARAATAYGVHVAEDISSELARNGKTLVAGAAYGIESSVHRSALIESGNTIAVLASGVDRPYPAGHADLIVSVSRQGLVLSELPPGVSPTRQRFLDRSRILAALSGATIVVEAGFRSGTLHTAREAVLLGRIVGAVPGPVTSAASAGTNHLLQDGSAHVVTNASDVTRMLDTANTPKRSVIHLGASRAVAAISSLGSPRRDSFAVHPGQP</sequence>
<gene>
    <name evidence="1" type="ORF">NMQ05_13205</name>
</gene>
<proteinExistence type="predicted"/>
<keyword evidence="2" id="KW-1185">Reference proteome</keyword>
<dbReference type="Proteomes" id="UP001060245">
    <property type="component" value="Chromosome"/>
</dbReference>
<accession>A0ACD4B374</accession>
<organism evidence="1 2">
    <name type="scientific">Microbacterium maritypicum</name>
    <name type="common">Microbacterium liquefaciens</name>
    <dbReference type="NCBI Taxonomy" id="33918"/>
    <lineage>
        <taxon>Bacteria</taxon>
        <taxon>Bacillati</taxon>
        <taxon>Actinomycetota</taxon>
        <taxon>Actinomycetes</taxon>
        <taxon>Micrococcales</taxon>
        <taxon>Microbacteriaceae</taxon>
        <taxon>Microbacterium</taxon>
    </lineage>
</organism>
<dbReference type="EMBL" id="CP101471">
    <property type="protein sequence ID" value="UTT52035.1"/>
    <property type="molecule type" value="Genomic_DNA"/>
</dbReference>
<evidence type="ECO:0000313" key="2">
    <source>
        <dbReference type="Proteomes" id="UP001060245"/>
    </source>
</evidence>
<reference evidence="1" key="1">
    <citation type="submission" date="2022-07" db="EMBL/GenBank/DDBJ databases">
        <title>Complete genome of DND4.</title>
        <authorList>
            <person name="Cao G."/>
        </authorList>
    </citation>
    <scope>NUCLEOTIDE SEQUENCE</scope>
    <source>
        <strain evidence="1">DND4</strain>
    </source>
</reference>
<name>A0ACD4B374_MICMQ</name>